<dbReference type="Gene3D" id="3.40.30.10">
    <property type="entry name" value="Glutaredoxin"/>
    <property type="match status" value="1"/>
</dbReference>
<feature type="domain" description="Thioredoxin-like fold" evidence="8">
    <location>
        <begin position="107"/>
        <end position="269"/>
    </location>
</feature>
<dbReference type="GO" id="GO:0016491">
    <property type="term" value="F:oxidoreductase activity"/>
    <property type="evidence" value="ECO:0007669"/>
    <property type="project" value="UniProtKB-KW"/>
</dbReference>
<feature type="region of interest" description="Disordered" evidence="6">
    <location>
        <begin position="1"/>
        <end position="31"/>
    </location>
</feature>
<feature type="compositionally biased region" description="Basic and acidic residues" evidence="6">
    <location>
        <begin position="10"/>
        <end position="26"/>
    </location>
</feature>
<dbReference type="SUPFAM" id="SSF52833">
    <property type="entry name" value="Thioredoxin-like"/>
    <property type="match status" value="1"/>
</dbReference>
<dbReference type="CDD" id="cd02972">
    <property type="entry name" value="DsbA_family"/>
    <property type="match status" value="1"/>
</dbReference>
<evidence type="ECO:0000259" key="8">
    <source>
        <dbReference type="Pfam" id="PF13462"/>
    </source>
</evidence>
<gene>
    <name evidence="9" type="ORF">NS184_07400</name>
</gene>
<dbReference type="PATRIC" id="fig|33881.3.peg.1791"/>
<evidence type="ECO:0000313" key="9">
    <source>
        <dbReference type="EMBL" id="KTR07514.1"/>
    </source>
</evidence>
<dbReference type="OrthoDB" id="117402at2"/>
<proteinExistence type="inferred from homology"/>
<evidence type="ECO:0000256" key="1">
    <source>
        <dbReference type="ARBA" id="ARBA00005791"/>
    </source>
</evidence>
<dbReference type="PANTHER" id="PTHR13887:SF14">
    <property type="entry name" value="DISULFIDE BOND FORMATION PROTEIN D"/>
    <property type="match status" value="1"/>
</dbReference>
<dbReference type="InterPro" id="IPR036249">
    <property type="entry name" value="Thioredoxin-like_sf"/>
</dbReference>
<evidence type="ECO:0000256" key="5">
    <source>
        <dbReference type="ARBA" id="ARBA00023284"/>
    </source>
</evidence>
<keyword evidence="4" id="KW-1015">Disulfide bond</keyword>
<accession>A0A175RX25</accession>
<keyword evidence="5" id="KW-0676">Redox-active center</keyword>
<dbReference type="InterPro" id="IPR012336">
    <property type="entry name" value="Thioredoxin-like_fold"/>
</dbReference>
<dbReference type="EMBL" id="LDQC01000039">
    <property type="protein sequence ID" value="KTR07514.1"/>
    <property type="molecule type" value="Genomic_DNA"/>
</dbReference>
<dbReference type="RefSeq" id="WP_058725475.1">
    <property type="nucleotide sequence ID" value="NZ_LDQC01000039.1"/>
</dbReference>
<keyword evidence="7" id="KW-0812">Transmembrane</keyword>
<evidence type="ECO:0000256" key="7">
    <source>
        <dbReference type="SAM" id="Phobius"/>
    </source>
</evidence>
<keyword evidence="7" id="KW-1133">Transmembrane helix</keyword>
<dbReference type="Pfam" id="PF13462">
    <property type="entry name" value="Thioredoxin_4"/>
    <property type="match status" value="1"/>
</dbReference>
<dbReference type="Proteomes" id="UP000078252">
    <property type="component" value="Unassembled WGS sequence"/>
</dbReference>
<dbReference type="AlphaFoldDB" id="A0A175RX25"/>
<dbReference type="STRING" id="33881.NS184_07400"/>
<comment type="similarity">
    <text evidence="1">Belongs to the thioredoxin family. DsbA subfamily.</text>
</comment>
<evidence type="ECO:0000256" key="3">
    <source>
        <dbReference type="ARBA" id="ARBA00023002"/>
    </source>
</evidence>
<keyword evidence="3" id="KW-0560">Oxidoreductase</keyword>
<protein>
    <recommendedName>
        <fullName evidence="8">Thioredoxin-like fold domain-containing protein</fullName>
    </recommendedName>
</protein>
<keyword evidence="2" id="KW-0732">Signal</keyword>
<feature type="transmembrane region" description="Helical" evidence="7">
    <location>
        <begin position="34"/>
        <end position="56"/>
    </location>
</feature>
<evidence type="ECO:0000313" key="10">
    <source>
        <dbReference type="Proteomes" id="UP000078252"/>
    </source>
</evidence>
<comment type="caution">
    <text evidence="9">The sequence shown here is derived from an EMBL/GenBank/DDBJ whole genome shotgun (WGS) entry which is preliminary data.</text>
</comment>
<evidence type="ECO:0000256" key="6">
    <source>
        <dbReference type="SAM" id="MobiDB-lite"/>
    </source>
</evidence>
<reference evidence="9 10" key="1">
    <citation type="journal article" date="2016" name="Front. Microbiol.">
        <title>Genomic Resource of Rice Seed Associated Bacteria.</title>
        <authorList>
            <person name="Midha S."/>
            <person name="Bansal K."/>
            <person name="Sharma S."/>
            <person name="Kumar N."/>
            <person name="Patil P.P."/>
            <person name="Chaudhry V."/>
            <person name="Patil P.B."/>
        </authorList>
    </citation>
    <scope>NUCLEOTIDE SEQUENCE [LARGE SCALE GENOMIC DNA]</scope>
    <source>
        <strain evidence="9 10">NS184</strain>
    </source>
</reference>
<organism evidence="9 10">
    <name type="scientific">Curtobacterium luteum</name>
    <dbReference type="NCBI Taxonomy" id="33881"/>
    <lineage>
        <taxon>Bacteria</taxon>
        <taxon>Bacillati</taxon>
        <taxon>Actinomycetota</taxon>
        <taxon>Actinomycetes</taxon>
        <taxon>Micrococcales</taxon>
        <taxon>Microbacteriaceae</taxon>
        <taxon>Curtobacterium</taxon>
    </lineage>
</organism>
<name>A0A175RX25_9MICO</name>
<evidence type="ECO:0000256" key="4">
    <source>
        <dbReference type="ARBA" id="ARBA00023157"/>
    </source>
</evidence>
<dbReference type="PANTHER" id="PTHR13887">
    <property type="entry name" value="GLUTATHIONE S-TRANSFERASE KAPPA"/>
    <property type="match status" value="1"/>
</dbReference>
<sequence>MSENQGKKARRDEARERARVAREKQQARRRRNRTLTISGIIVGGLAVVSAVVLVIANSVQPAGPGPANMASDGIVLHGVDGKIEPVTTKAIPEGGKPTPTKQDDSVANITVYSDYMCPYCNQFETAQMSQIEQWVKDGSATLELHPFNLLDRVSLGSKYSTRSAAAAACVANDDPQDFLAYNTALYANQPSENTRGLTNDELASLAAKAGATSKDVASCITDQEFAGWVTDATNRALNEKIPNSSLDKVTGTPTIIVNGKQYTGSLTDTDAFSAFVLQNGGKA</sequence>
<evidence type="ECO:0000256" key="2">
    <source>
        <dbReference type="ARBA" id="ARBA00022729"/>
    </source>
</evidence>
<keyword evidence="7" id="KW-0472">Membrane</keyword>